<dbReference type="EMBL" id="CP043494">
    <property type="protein sequence ID" value="WNG42875.1"/>
    <property type="molecule type" value="Genomic_DNA"/>
</dbReference>
<dbReference type="Proteomes" id="UP001611383">
    <property type="component" value="Chromosome"/>
</dbReference>
<dbReference type="NCBIfam" id="TIGR02269">
    <property type="entry name" value="TIGR02269 family lipoprotein"/>
    <property type="match status" value="1"/>
</dbReference>
<dbReference type="InterPro" id="IPR011755">
    <property type="entry name" value="CHP02269_MYXXA"/>
</dbReference>
<keyword evidence="1" id="KW-0449">Lipoprotein</keyword>
<organism evidence="1 2">
    <name type="scientific">Archangium minus</name>
    <dbReference type="NCBI Taxonomy" id="83450"/>
    <lineage>
        <taxon>Bacteria</taxon>
        <taxon>Pseudomonadati</taxon>
        <taxon>Myxococcota</taxon>
        <taxon>Myxococcia</taxon>
        <taxon>Myxococcales</taxon>
        <taxon>Cystobacterineae</taxon>
        <taxon>Archangiaceae</taxon>
        <taxon>Archangium</taxon>
    </lineage>
</organism>
<reference evidence="1 2" key="1">
    <citation type="submission" date="2019-08" db="EMBL/GenBank/DDBJ databases">
        <title>Archangium and Cystobacter genomes.</title>
        <authorList>
            <person name="Chen I.-C.K."/>
            <person name="Wielgoss S."/>
        </authorList>
    </citation>
    <scope>NUCLEOTIDE SEQUENCE [LARGE SCALE GENOMIC DNA]</scope>
    <source>
        <strain evidence="1 2">Cbm 6</strain>
    </source>
</reference>
<dbReference type="PROSITE" id="PS51257">
    <property type="entry name" value="PROKAR_LIPOPROTEIN"/>
    <property type="match status" value="1"/>
</dbReference>
<gene>
    <name evidence="1" type="ORF">F0U60_01290</name>
</gene>
<name>A0ABY9WH27_9BACT</name>
<dbReference type="Pfam" id="PF09533">
    <property type="entry name" value="DUF2380"/>
    <property type="match status" value="1"/>
</dbReference>
<keyword evidence="2" id="KW-1185">Reference proteome</keyword>
<proteinExistence type="predicted"/>
<evidence type="ECO:0000313" key="1">
    <source>
        <dbReference type="EMBL" id="WNG42875.1"/>
    </source>
</evidence>
<protein>
    <submittedName>
        <fullName evidence="1">TIGR02269 family lipoprotein</fullName>
    </submittedName>
</protein>
<accession>A0ABY9WH27</accession>
<sequence>MRLMKTWRLWGLLLAVVLSGCTASSPLLREEGPLATTCVEAEREETGSCLSLLCDEEACGFFRCEDVSAAVAASEDADEAEDESGSVVRTRTGTVGIRLPSPVTPMRYRGWPLRLPEDREPIFVIPWKNHHLRNLLPSQKQLLQEAELRMRRPHEKHHIFPQEFRAWFTRNGIDIHQWTMLIETAQHRRIHRGPSGGPWNAAWRQFRKERGPNVTKEEMWKYAGELCVRFGLMAPLRPYYGRTQLPPPIEF</sequence>
<evidence type="ECO:0000313" key="2">
    <source>
        <dbReference type="Proteomes" id="UP001611383"/>
    </source>
</evidence>